<comment type="subcellular location">
    <subcellularLocation>
        <location evidence="1">Cell membrane</location>
        <topology evidence="1">Multi-pass membrane protein</topology>
    </subcellularLocation>
</comment>
<evidence type="ECO:0000313" key="7">
    <source>
        <dbReference type="EMBL" id="MBB4052705.1"/>
    </source>
</evidence>
<dbReference type="Pfam" id="PF01810">
    <property type="entry name" value="LysE"/>
    <property type="match status" value="1"/>
</dbReference>
<feature type="transmembrane region" description="Helical" evidence="6">
    <location>
        <begin position="36"/>
        <end position="61"/>
    </location>
</feature>
<protein>
    <submittedName>
        <fullName evidence="7">Threonine/homoserine/homoserine lactone efflux protein</fullName>
    </submittedName>
</protein>
<dbReference type="Proteomes" id="UP000547011">
    <property type="component" value="Unassembled WGS sequence"/>
</dbReference>
<keyword evidence="2" id="KW-1003">Cell membrane</keyword>
<reference evidence="7 8" key="1">
    <citation type="submission" date="2020-08" db="EMBL/GenBank/DDBJ databases">
        <title>Genomic Encyclopedia of Type Strains, Phase IV (KMG-IV): sequencing the most valuable type-strain genomes for metagenomic binning, comparative biology and taxonomic classification.</title>
        <authorList>
            <person name="Goeker M."/>
        </authorList>
    </citation>
    <scope>NUCLEOTIDE SEQUENCE [LARGE SCALE GENOMIC DNA]</scope>
    <source>
        <strain evidence="7 8">DSM 23447</strain>
    </source>
</reference>
<comment type="caution">
    <text evidence="7">The sequence shown here is derived from an EMBL/GenBank/DDBJ whole genome shotgun (WGS) entry which is preliminary data.</text>
</comment>
<evidence type="ECO:0000256" key="5">
    <source>
        <dbReference type="ARBA" id="ARBA00023136"/>
    </source>
</evidence>
<feature type="transmembrane region" description="Helical" evidence="6">
    <location>
        <begin position="143"/>
        <end position="168"/>
    </location>
</feature>
<evidence type="ECO:0000313" key="8">
    <source>
        <dbReference type="Proteomes" id="UP000547011"/>
    </source>
</evidence>
<evidence type="ECO:0000256" key="6">
    <source>
        <dbReference type="SAM" id="Phobius"/>
    </source>
</evidence>
<dbReference type="RefSeq" id="WP_183311420.1">
    <property type="nucleotide sequence ID" value="NZ_JACIEW010000005.1"/>
</dbReference>
<organism evidence="7 8">
    <name type="scientific">Devosia subaequoris</name>
    <dbReference type="NCBI Taxonomy" id="395930"/>
    <lineage>
        <taxon>Bacteria</taxon>
        <taxon>Pseudomonadati</taxon>
        <taxon>Pseudomonadota</taxon>
        <taxon>Alphaproteobacteria</taxon>
        <taxon>Hyphomicrobiales</taxon>
        <taxon>Devosiaceae</taxon>
        <taxon>Devosia</taxon>
    </lineage>
</organism>
<dbReference type="EMBL" id="JACIEW010000005">
    <property type="protein sequence ID" value="MBB4052705.1"/>
    <property type="molecule type" value="Genomic_DNA"/>
</dbReference>
<evidence type="ECO:0000256" key="4">
    <source>
        <dbReference type="ARBA" id="ARBA00022989"/>
    </source>
</evidence>
<dbReference type="GO" id="GO:0015171">
    <property type="term" value="F:amino acid transmembrane transporter activity"/>
    <property type="evidence" value="ECO:0007669"/>
    <property type="project" value="TreeGrafter"/>
</dbReference>
<dbReference type="PIRSF" id="PIRSF006324">
    <property type="entry name" value="LeuE"/>
    <property type="match status" value="1"/>
</dbReference>
<name>A0A7W6IPF3_9HYPH</name>
<dbReference type="PANTHER" id="PTHR30086:SF20">
    <property type="entry name" value="ARGININE EXPORTER PROTEIN ARGO-RELATED"/>
    <property type="match status" value="1"/>
</dbReference>
<dbReference type="InterPro" id="IPR001123">
    <property type="entry name" value="LeuE-type"/>
</dbReference>
<sequence length="202" mass="21446">MSAALLAFALASLLIELTPGPNMAYLAILAADRGRVAGLAAVAGVALGLAGLGLLAVLGLGTLVLEQPWLYQILRWTGVAYLLYLAWEAWRDSRKPIDAVDPNEGTRRFFLRGLITNLLNPKAALFYVTVMPGFLSTTTIREALLFGAVYVVVATLVHAVVVLLAGTVQPLLTVPARRRVMGAVFAILLVGVAGWVGYSTAM</sequence>
<keyword evidence="8" id="KW-1185">Reference proteome</keyword>
<keyword evidence="4 6" id="KW-1133">Transmembrane helix</keyword>
<dbReference type="GO" id="GO:0005886">
    <property type="term" value="C:plasma membrane"/>
    <property type="evidence" value="ECO:0007669"/>
    <property type="project" value="UniProtKB-SubCell"/>
</dbReference>
<evidence type="ECO:0000256" key="1">
    <source>
        <dbReference type="ARBA" id="ARBA00004651"/>
    </source>
</evidence>
<feature type="transmembrane region" description="Helical" evidence="6">
    <location>
        <begin position="73"/>
        <end position="90"/>
    </location>
</feature>
<feature type="transmembrane region" description="Helical" evidence="6">
    <location>
        <begin position="180"/>
        <end position="198"/>
    </location>
</feature>
<dbReference type="PANTHER" id="PTHR30086">
    <property type="entry name" value="ARGININE EXPORTER PROTEIN ARGO"/>
    <property type="match status" value="1"/>
</dbReference>
<feature type="transmembrane region" description="Helical" evidence="6">
    <location>
        <begin position="110"/>
        <end position="131"/>
    </location>
</feature>
<gene>
    <name evidence="7" type="ORF">GGR20_002353</name>
</gene>
<proteinExistence type="predicted"/>
<evidence type="ECO:0000256" key="2">
    <source>
        <dbReference type="ARBA" id="ARBA00022475"/>
    </source>
</evidence>
<evidence type="ECO:0000256" key="3">
    <source>
        <dbReference type="ARBA" id="ARBA00022692"/>
    </source>
</evidence>
<accession>A0A7W6IPF3</accession>
<dbReference type="AlphaFoldDB" id="A0A7W6IPF3"/>
<keyword evidence="3 6" id="KW-0812">Transmembrane</keyword>
<keyword evidence="5 6" id="KW-0472">Membrane</keyword>